<proteinExistence type="predicted"/>
<name>A0ABR3FMB1_9AGAR</name>
<evidence type="ECO:0000313" key="3">
    <source>
        <dbReference type="EMBL" id="KAL0576296.1"/>
    </source>
</evidence>
<evidence type="ECO:0000313" key="4">
    <source>
        <dbReference type="Proteomes" id="UP001465976"/>
    </source>
</evidence>
<keyword evidence="4" id="KW-1185">Reference proteome</keyword>
<comment type="caution">
    <text evidence="3">The sequence shown here is derived from an EMBL/GenBank/DDBJ whole genome shotgun (WGS) entry which is preliminary data.</text>
</comment>
<evidence type="ECO:0000256" key="1">
    <source>
        <dbReference type="SAM" id="Coils"/>
    </source>
</evidence>
<sequence length="186" mass="20264">MIDTAAQRTVPGAPPSAPLSKSQLKRLRKAKSKNDDSASVASGVEVPDTTAAALIEKAPEPADIQEGSVAPELVTESPSQEQDQDQEVTLKPSPIIELISKRLKATNKKIMRITSYATADPETLNDDQKRTLNTLPALEAVVKELGEVKKAIETHEAELVQDLLRKRQEADAEQRQKIEEAVAHTQ</sequence>
<evidence type="ECO:0000256" key="2">
    <source>
        <dbReference type="SAM" id="MobiDB-lite"/>
    </source>
</evidence>
<dbReference type="EMBL" id="JBAHYK010000232">
    <property type="protein sequence ID" value="KAL0576296.1"/>
    <property type="molecule type" value="Genomic_DNA"/>
</dbReference>
<feature type="coiled-coil region" evidence="1">
    <location>
        <begin position="138"/>
        <end position="180"/>
    </location>
</feature>
<accession>A0ABR3FMB1</accession>
<feature type="non-terminal residue" evidence="3">
    <location>
        <position position="186"/>
    </location>
</feature>
<gene>
    <name evidence="3" type="ORF">V5O48_005672</name>
</gene>
<keyword evidence="1" id="KW-0175">Coiled coil</keyword>
<dbReference type="Proteomes" id="UP001465976">
    <property type="component" value="Unassembled WGS sequence"/>
</dbReference>
<protein>
    <submittedName>
        <fullName evidence="3">Uncharacterized protein</fullName>
    </submittedName>
</protein>
<organism evidence="3 4">
    <name type="scientific">Marasmius crinis-equi</name>
    <dbReference type="NCBI Taxonomy" id="585013"/>
    <lineage>
        <taxon>Eukaryota</taxon>
        <taxon>Fungi</taxon>
        <taxon>Dikarya</taxon>
        <taxon>Basidiomycota</taxon>
        <taxon>Agaricomycotina</taxon>
        <taxon>Agaricomycetes</taxon>
        <taxon>Agaricomycetidae</taxon>
        <taxon>Agaricales</taxon>
        <taxon>Marasmiineae</taxon>
        <taxon>Marasmiaceae</taxon>
        <taxon>Marasmius</taxon>
    </lineage>
</organism>
<reference evidence="3 4" key="1">
    <citation type="submission" date="2024-02" db="EMBL/GenBank/DDBJ databases">
        <title>A draft genome for the cacao thread blight pathogen Marasmius crinis-equi.</title>
        <authorList>
            <person name="Cohen S.P."/>
            <person name="Baruah I.K."/>
            <person name="Amoako-Attah I."/>
            <person name="Bukari Y."/>
            <person name="Meinhardt L.W."/>
            <person name="Bailey B.A."/>
        </authorList>
    </citation>
    <scope>NUCLEOTIDE SEQUENCE [LARGE SCALE GENOMIC DNA]</scope>
    <source>
        <strain evidence="3 4">GH-76</strain>
    </source>
</reference>
<feature type="region of interest" description="Disordered" evidence="2">
    <location>
        <begin position="1"/>
        <end position="90"/>
    </location>
</feature>